<dbReference type="PROSITE" id="PS51208">
    <property type="entry name" value="AUTOTRANSPORTER"/>
    <property type="match status" value="1"/>
</dbReference>
<dbReference type="SMART" id="SM00869">
    <property type="entry name" value="Autotransporter"/>
    <property type="match status" value="1"/>
</dbReference>
<dbReference type="PANTHER" id="PTHR35037">
    <property type="entry name" value="C-TERMINAL REGION OF AIDA-LIKE PROTEIN"/>
    <property type="match status" value="1"/>
</dbReference>
<sequence>MKTRIRSNCSAIARGRLPWAFLAGGSALALSAASPVQAQIVIINGHEIIDGDDPTGTTSGTRPSPWDTGHLLYVGDLGAGELTIKNGGQVSSAFSAVGYRSSSNGIVTVSGTGADGNASTWAGAGFFRVGNEGAGTLTIEKGGVVNVGEWAAIANGGGAGSVTVEDNGSQWNIAGDLFVGRRAQGALTIWDGGAVTAGATYLGSDAPGASGMIALDSNGVLATRVVEKGLGPGVLSFDGGILRATSDEADFLRNFGAGDVTFGAGGAIFDTDGFDIGIGTDLQGAGGLTKLGGGTLTLAGESTYTGETTVSEGTLIVVGSIATSSQLTIDSGAMLGGSGIVGSTIVEDGGTLAPGNSIGTLTVDGDLTFMAGSRFAVEVNPQGTESDLVKVTGKATLNGGSVAHIGANGNYDLDSTYTILSAVELVGVFESVTSDFAFLNPDLIYDYIADTVDLVLVRNSQDFAAFALTHNQIATAKGIESIGFGAGHRVYDAIAQLANDTDLIRASFDALSGEIFASAQTALIEDSRFLRNAANDRIRAAFATAGASYAPVLAYGSGHAPVLVAADYAGPVFWSHGFGSWGSTDSDGNAASLDRSLGGLLIGADGLVGDWRIGVLAGYSQSSFDVQDRTSSGSSPNYHVGLYGGTEWSNVAFRAGGAYTWHDIETNRTVSIAGLTDSLSADYNGGTFQAFGELGYGMNLVIGMRLEPFVNLAHVSLRTEDFTEDGGAAGLSVESGTTDVTFMTLGLRGENNFALGTVDATVRGMIGWQHAFGDTAPESTHAFSAGDAFTITGVPIARNSAVVEAGLDLNLTSEATFGVSYTGQIASDAQDHGIKASLAVKF</sequence>
<dbReference type="NCBIfam" id="TIGR01414">
    <property type="entry name" value="autotrans_barl"/>
    <property type="match status" value="1"/>
</dbReference>
<keyword evidence="1 2" id="KW-0732">Signal</keyword>
<evidence type="ECO:0000259" key="3">
    <source>
        <dbReference type="PROSITE" id="PS51208"/>
    </source>
</evidence>
<protein>
    <submittedName>
        <fullName evidence="4">Outer membrane autotransporter barrel domain-containing protein</fullName>
    </submittedName>
</protein>
<dbReference type="SUPFAM" id="SSF51126">
    <property type="entry name" value="Pectin lyase-like"/>
    <property type="match status" value="1"/>
</dbReference>
<evidence type="ECO:0000313" key="4">
    <source>
        <dbReference type="EMBL" id="SDO28330.1"/>
    </source>
</evidence>
<dbReference type="Pfam" id="PF03797">
    <property type="entry name" value="Autotransporter"/>
    <property type="match status" value="1"/>
</dbReference>
<reference evidence="4 5" key="1">
    <citation type="submission" date="2016-10" db="EMBL/GenBank/DDBJ databases">
        <authorList>
            <person name="Varghese N."/>
            <person name="Submissions S."/>
        </authorList>
    </citation>
    <scope>NUCLEOTIDE SEQUENCE [LARGE SCALE GENOMIC DNA]</scope>
    <source>
        <strain evidence="4 5">CGMCC 1.6497</strain>
    </source>
</reference>
<dbReference type="InterPro" id="IPR051551">
    <property type="entry name" value="Autotransporter_adhesion"/>
</dbReference>
<organism evidence="4 5">
    <name type="scientific">Filomicrobium insigne</name>
    <dbReference type="NCBI Taxonomy" id="418854"/>
    <lineage>
        <taxon>Bacteria</taxon>
        <taxon>Pseudomonadati</taxon>
        <taxon>Pseudomonadota</taxon>
        <taxon>Alphaproteobacteria</taxon>
        <taxon>Hyphomicrobiales</taxon>
        <taxon>Hyphomicrobiaceae</taxon>
        <taxon>Filomicrobium</taxon>
    </lineage>
</organism>
<dbReference type="Pfam" id="PF12951">
    <property type="entry name" value="PATR"/>
    <property type="match status" value="1"/>
</dbReference>
<keyword evidence="5" id="KW-1185">Reference proteome</keyword>
<evidence type="ECO:0000256" key="1">
    <source>
        <dbReference type="ARBA" id="ARBA00022729"/>
    </source>
</evidence>
<dbReference type="InterPro" id="IPR036709">
    <property type="entry name" value="Autotransporte_beta_dom_sf"/>
</dbReference>
<gene>
    <name evidence="4" type="ORF">SAMN04488061_0789</name>
</gene>
<dbReference type="InterPro" id="IPR012332">
    <property type="entry name" value="Autotransporter_pectin_lyase_C"/>
</dbReference>
<dbReference type="InterPro" id="IPR030895">
    <property type="entry name" value="T5SS_PEPC_rpt"/>
</dbReference>
<dbReference type="NCBIfam" id="TIGR04393">
    <property type="entry name" value="rpt_T5SS_PEPC"/>
    <property type="match status" value="3"/>
</dbReference>
<feature type="chain" id="PRO_5047511564" evidence="2">
    <location>
        <begin position="39"/>
        <end position="842"/>
    </location>
</feature>
<dbReference type="PANTHER" id="PTHR35037:SF3">
    <property type="entry name" value="C-TERMINAL REGION OF AIDA-LIKE PROTEIN"/>
    <property type="match status" value="1"/>
</dbReference>
<dbReference type="Proteomes" id="UP000198795">
    <property type="component" value="Unassembled WGS sequence"/>
</dbReference>
<dbReference type="EMBL" id="FNJC01000001">
    <property type="protein sequence ID" value="SDO28330.1"/>
    <property type="molecule type" value="Genomic_DNA"/>
</dbReference>
<feature type="signal peptide" evidence="2">
    <location>
        <begin position="1"/>
        <end position="38"/>
    </location>
</feature>
<dbReference type="Gene3D" id="2.40.128.130">
    <property type="entry name" value="Autotransporter beta-domain"/>
    <property type="match status" value="1"/>
</dbReference>
<proteinExistence type="predicted"/>
<dbReference type="RefSeq" id="WP_244512356.1">
    <property type="nucleotide sequence ID" value="NZ_FNJC01000001.1"/>
</dbReference>
<dbReference type="InterPro" id="IPR013425">
    <property type="entry name" value="Autotrns_rpt"/>
</dbReference>
<dbReference type="InterPro" id="IPR011050">
    <property type="entry name" value="Pectin_lyase_fold/virulence"/>
</dbReference>
<dbReference type="NCBIfam" id="TIGR02601">
    <property type="entry name" value="autotrns_rpt"/>
    <property type="match status" value="1"/>
</dbReference>
<comment type="caution">
    <text evidence="4">The sequence shown here is derived from an EMBL/GenBank/DDBJ whole genome shotgun (WGS) entry which is preliminary data.</text>
</comment>
<name>A0A1H0IAQ8_9HYPH</name>
<dbReference type="Gene3D" id="2.160.20.20">
    <property type="match status" value="1"/>
</dbReference>
<dbReference type="InterPro" id="IPR006315">
    <property type="entry name" value="OM_autotransptr_brl_dom"/>
</dbReference>
<accession>A0A1H0IAQ8</accession>
<evidence type="ECO:0000256" key="2">
    <source>
        <dbReference type="SAM" id="SignalP"/>
    </source>
</evidence>
<feature type="domain" description="Autotransporter" evidence="3">
    <location>
        <begin position="566"/>
        <end position="842"/>
    </location>
</feature>
<dbReference type="InterPro" id="IPR005546">
    <property type="entry name" value="Autotransporte_beta"/>
</dbReference>
<evidence type="ECO:0000313" key="5">
    <source>
        <dbReference type="Proteomes" id="UP000198795"/>
    </source>
</evidence>
<dbReference type="SUPFAM" id="SSF103515">
    <property type="entry name" value="Autotransporter"/>
    <property type="match status" value="1"/>
</dbReference>